<evidence type="ECO:0000256" key="11">
    <source>
        <dbReference type="ARBA" id="ARBA00034617"/>
    </source>
</evidence>
<dbReference type="Pfam" id="PF12705">
    <property type="entry name" value="PDDEXK_1"/>
    <property type="match status" value="1"/>
</dbReference>
<evidence type="ECO:0000256" key="5">
    <source>
        <dbReference type="ARBA" id="ARBA00022806"/>
    </source>
</evidence>
<accession>A0A2A9CWJ8</accession>
<proteinExistence type="predicted"/>
<feature type="binding site" evidence="14">
    <location>
        <begin position="55"/>
        <end position="62"/>
    </location>
    <ligand>
        <name>ATP</name>
        <dbReference type="ChEBI" id="CHEBI:30616"/>
    </ligand>
</feature>
<dbReference type="GO" id="GO:0009338">
    <property type="term" value="C:exodeoxyribonuclease V complex"/>
    <property type="evidence" value="ECO:0007669"/>
    <property type="project" value="TreeGrafter"/>
</dbReference>
<protein>
    <recommendedName>
        <fullName evidence="12">DNA 3'-5' helicase</fullName>
        <ecNumber evidence="12">5.6.2.4</ecNumber>
    </recommendedName>
</protein>
<evidence type="ECO:0000259" key="16">
    <source>
        <dbReference type="PROSITE" id="PS51198"/>
    </source>
</evidence>
<dbReference type="SUPFAM" id="SSF52980">
    <property type="entry name" value="Restriction endonuclease-like"/>
    <property type="match status" value="1"/>
</dbReference>
<comment type="catalytic activity">
    <reaction evidence="13">
        <text>ATP + H2O = ADP + phosphate + H(+)</text>
        <dbReference type="Rhea" id="RHEA:13065"/>
        <dbReference type="ChEBI" id="CHEBI:15377"/>
        <dbReference type="ChEBI" id="CHEBI:15378"/>
        <dbReference type="ChEBI" id="CHEBI:30616"/>
        <dbReference type="ChEBI" id="CHEBI:43474"/>
        <dbReference type="ChEBI" id="CHEBI:456216"/>
        <dbReference type="EC" id="5.6.2.4"/>
    </reaction>
</comment>
<evidence type="ECO:0000313" key="18">
    <source>
        <dbReference type="EMBL" id="PFG18516.1"/>
    </source>
</evidence>
<evidence type="ECO:0000259" key="17">
    <source>
        <dbReference type="PROSITE" id="PS51217"/>
    </source>
</evidence>
<dbReference type="EMBL" id="PDJD01000001">
    <property type="protein sequence ID" value="PFG18516.1"/>
    <property type="molecule type" value="Genomic_DNA"/>
</dbReference>
<feature type="region of interest" description="Disordered" evidence="15">
    <location>
        <begin position="909"/>
        <end position="932"/>
    </location>
</feature>
<dbReference type="InterPro" id="IPR014017">
    <property type="entry name" value="DNA_helicase_UvrD-like_C"/>
</dbReference>
<dbReference type="GO" id="GO:0000725">
    <property type="term" value="P:recombinational repair"/>
    <property type="evidence" value="ECO:0007669"/>
    <property type="project" value="TreeGrafter"/>
</dbReference>
<dbReference type="Pfam" id="PF00580">
    <property type="entry name" value="UvrD-helicase"/>
    <property type="match status" value="1"/>
</dbReference>
<dbReference type="PROSITE" id="PS51198">
    <property type="entry name" value="UVRD_HELICASE_ATP_BIND"/>
    <property type="match status" value="1"/>
</dbReference>
<keyword evidence="7 14" id="KW-0067">ATP-binding</keyword>
<dbReference type="InterPro" id="IPR011604">
    <property type="entry name" value="PDDEXK-like_dom_sf"/>
</dbReference>
<dbReference type="Gene3D" id="3.30.160.800">
    <property type="match status" value="1"/>
</dbReference>
<dbReference type="Gene3D" id="1.10.486.10">
    <property type="entry name" value="PCRA, domain 4"/>
    <property type="match status" value="1"/>
</dbReference>
<dbReference type="GO" id="GO:0043138">
    <property type="term" value="F:3'-5' DNA helicase activity"/>
    <property type="evidence" value="ECO:0007669"/>
    <property type="project" value="UniProtKB-EC"/>
</dbReference>
<dbReference type="InterPro" id="IPR011335">
    <property type="entry name" value="Restrct_endonuc-II-like"/>
</dbReference>
<dbReference type="EC" id="5.6.2.4" evidence="12"/>
<dbReference type="InterPro" id="IPR027417">
    <property type="entry name" value="P-loop_NTPase"/>
</dbReference>
<keyword evidence="10" id="KW-0413">Isomerase</keyword>
<dbReference type="GO" id="GO:0003677">
    <property type="term" value="F:DNA binding"/>
    <property type="evidence" value="ECO:0007669"/>
    <property type="project" value="UniProtKB-KW"/>
</dbReference>
<evidence type="ECO:0000256" key="12">
    <source>
        <dbReference type="ARBA" id="ARBA00034808"/>
    </source>
</evidence>
<dbReference type="InterPro" id="IPR038726">
    <property type="entry name" value="PDDEXK_AddAB-type"/>
</dbReference>
<comment type="catalytic activity">
    <reaction evidence="11">
        <text>Couples ATP hydrolysis with the unwinding of duplex DNA by translocating in the 3'-5' direction.</text>
        <dbReference type="EC" id="5.6.2.4"/>
    </reaction>
</comment>
<dbReference type="Gene3D" id="3.40.50.300">
    <property type="entry name" value="P-loop containing nucleotide triphosphate hydrolases"/>
    <property type="match status" value="3"/>
</dbReference>
<keyword evidence="4 14" id="KW-0378">Hydrolase</keyword>
<dbReference type="InterPro" id="IPR000212">
    <property type="entry name" value="DNA_helicase_UvrD/REP"/>
</dbReference>
<evidence type="ECO:0000256" key="9">
    <source>
        <dbReference type="ARBA" id="ARBA00023204"/>
    </source>
</evidence>
<evidence type="ECO:0000313" key="19">
    <source>
        <dbReference type="Proteomes" id="UP000224915"/>
    </source>
</evidence>
<feature type="domain" description="UvrD-like helicase ATP-binding" evidence="16">
    <location>
        <begin position="34"/>
        <end position="467"/>
    </location>
</feature>
<dbReference type="Proteomes" id="UP000224915">
    <property type="component" value="Unassembled WGS sequence"/>
</dbReference>
<evidence type="ECO:0000256" key="7">
    <source>
        <dbReference type="ARBA" id="ARBA00022840"/>
    </source>
</evidence>
<feature type="region of interest" description="Disordered" evidence="15">
    <location>
        <begin position="502"/>
        <end position="550"/>
    </location>
</feature>
<evidence type="ECO:0000256" key="1">
    <source>
        <dbReference type="ARBA" id="ARBA00022722"/>
    </source>
</evidence>
<keyword evidence="3" id="KW-0227">DNA damage</keyword>
<keyword evidence="2 14" id="KW-0547">Nucleotide-binding</keyword>
<dbReference type="SUPFAM" id="SSF52540">
    <property type="entry name" value="P-loop containing nucleoside triphosphate hydrolases"/>
    <property type="match status" value="1"/>
</dbReference>
<feature type="domain" description="UvrD-like helicase C-terminal" evidence="17">
    <location>
        <begin position="513"/>
        <end position="798"/>
    </location>
</feature>
<dbReference type="AlphaFoldDB" id="A0A2A9CWJ8"/>
<feature type="compositionally biased region" description="Low complexity" evidence="15">
    <location>
        <begin position="515"/>
        <end position="524"/>
    </location>
</feature>
<dbReference type="GO" id="GO:0004527">
    <property type="term" value="F:exonuclease activity"/>
    <property type="evidence" value="ECO:0007669"/>
    <property type="project" value="UniProtKB-KW"/>
</dbReference>
<dbReference type="PANTHER" id="PTHR11070:SF23">
    <property type="entry name" value="RECBCD ENZYME SUBUNIT RECB"/>
    <property type="match status" value="1"/>
</dbReference>
<evidence type="ECO:0000256" key="15">
    <source>
        <dbReference type="SAM" id="MobiDB-lite"/>
    </source>
</evidence>
<feature type="compositionally biased region" description="Low complexity" evidence="15">
    <location>
        <begin position="909"/>
        <end position="924"/>
    </location>
</feature>
<evidence type="ECO:0000256" key="2">
    <source>
        <dbReference type="ARBA" id="ARBA00022741"/>
    </source>
</evidence>
<dbReference type="OrthoDB" id="9810135at2"/>
<evidence type="ECO:0000256" key="6">
    <source>
        <dbReference type="ARBA" id="ARBA00022839"/>
    </source>
</evidence>
<dbReference type="GO" id="GO:0005524">
    <property type="term" value="F:ATP binding"/>
    <property type="evidence" value="ECO:0007669"/>
    <property type="project" value="UniProtKB-UniRule"/>
</dbReference>
<gene>
    <name evidence="18" type="ORF">ATL40_0052</name>
</gene>
<dbReference type="GO" id="GO:0005829">
    <property type="term" value="C:cytosol"/>
    <property type="evidence" value="ECO:0007669"/>
    <property type="project" value="TreeGrafter"/>
</dbReference>
<sequence length="1176" mass="125675">MAEEVALAGDMVAGDTVVGGTVLLDATARETDHLADDPARRRIRTSTGENLVVDAGAGTGKTSALVARVVEQVLGEGVPLARTAVVTFTEKAGAELRDRLRAAFEQRARETDGADGADRERAEAALADLDSAAIGTLHSFAQRILASFPIQAGMPPLVEVLDEVGSSVAFENRWQQLWRGMLDDDALAEPLELALAAGVNADQLRSLARAFGNDWDLIDSHVLATPPREMLLPDGDPVLRAAVAFAEAAAECRDPADKFLEVTTKAADWVTSWRAARSDAERLGLAVTLGRLTTGRGGKKANWPDLDGLKQQCKDLAEQARTLATAYTDAALRPLARWIAAAVREAAAERVASGTLEFHDLLVASRDLLRRDADARAALQAQYQRLLLDEFQDTDPIQIEIAVRIAAGADGGAPDWRDVALPPGSLFVVGDPKQSIYRFRRASIATYLEAGERIGARLALTTNFRSLPGVIDWVNAVFAQIIQPSPGAQPAYEPLVAHRTPALPAPAQGDRSRPGGDAVGQPGQPGQPDPGGPAVTLLGATPHPKGTRVPGMREAEADDVAAVIRHALAQGWRVRDRDSGAWRALTARDIAVLIPARTSLPFLEAALDRAGIAYRTESSSLVYQAEEIRSLLWAARAVADPADQLSCVAALRSALFGCGDDDLFTYKRDGGSFTVGAPVPEGLEQHPVGVAMEYLRRLARRSRWLTPADLLTELATDGRVLEAATLTQPSARARDAWGRVRFVIDQARAWSDVEHGGLREYLAWASHQGQDSARVAESLLPETDLDVVRIMTVHAAKGLEFGMVVLAGTTSHPRTPSGVRLLWRERDYAVRLTKSIETNDFAEAAPLDEQMDSEERKRLLYVAATRAREHLVVSLHRAEGSRAATAAQIFTDAGALEVPGVVCFEAEQAPDGAGPGAAAGLSGSPGPGPEWETWHAETRAALRRAAQPASRSASGLEGTEPEVVWAIAEAEAGQTTSAVNTAEDDTFDEHAPVGDPGVDDERLPAEVIAGRAKGARDVDLAPWMKGRYGNLIGRAVHGTLQAIDGDASRIEEVAQAQALAEGIGDLADVVAGFVRSALAHPVVSRALAGEHWSEVYVGAVEADGVVLEGFIDLLFRESPERGGGLVIVDYKTDTVRTEAERAERSRYYAPQLEAYVRALEAATGERARTELVFLGA</sequence>
<keyword evidence="9" id="KW-0234">DNA repair</keyword>
<dbReference type="RefSeq" id="WP_098467773.1">
    <property type="nucleotide sequence ID" value="NZ_PDJD01000001.1"/>
</dbReference>
<dbReference type="InterPro" id="IPR014016">
    <property type="entry name" value="UvrD-like_ATP-bd"/>
</dbReference>
<keyword evidence="6 18" id="KW-0269">Exonuclease</keyword>
<dbReference type="Pfam" id="PF13361">
    <property type="entry name" value="UvrD_C"/>
    <property type="match status" value="1"/>
</dbReference>
<reference evidence="18 19" key="1">
    <citation type="submission" date="2017-10" db="EMBL/GenBank/DDBJ databases">
        <title>Sequencing the genomes of 1000 actinobacteria strains.</title>
        <authorList>
            <person name="Klenk H.-P."/>
        </authorList>
    </citation>
    <scope>NUCLEOTIDE SEQUENCE [LARGE SCALE GENOMIC DNA]</scope>
    <source>
        <strain evidence="18 19">DSM 21801</strain>
    </source>
</reference>
<keyword evidence="8" id="KW-0238">DNA-binding</keyword>
<name>A0A2A9CWJ8_9MICO</name>
<evidence type="ECO:0000256" key="4">
    <source>
        <dbReference type="ARBA" id="ARBA00022801"/>
    </source>
</evidence>
<dbReference type="PROSITE" id="PS51217">
    <property type="entry name" value="UVRD_HELICASE_CTER"/>
    <property type="match status" value="1"/>
</dbReference>
<keyword evidence="5 14" id="KW-0347">Helicase</keyword>
<keyword evidence="19" id="KW-1185">Reference proteome</keyword>
<evidence type="ECO:0000256" key="8">
    <source>
        <dbReference type="ARBA" id="ARBA00023125"/>
    </source>
</evidence>
<dbReference type="Gene3D" id="3.90.320.10">
    <property type="match status" value="1"/>
</dbReference>
<evidence type="ECO:0000256" key="14">
    <source>
        <dbReference type="PROSITE-ProRule" id="PRU00560"/>
    </source>
</evidence>
<comment type="caution">
    <text evidence="18">The sequence shown here is derived from an EMBL/GenBank/DDBJ whole genome shotgun (WGS) entry which is preliminary data.</text>
</comment>
<keyword evidence="1" id="KW-0540">Nuclease</keyword>
<evidence type="ECO:0000256" key="10">
    <source>
        <dbReference type="ARBA" id="ARBA00023235"/>
    </source>
</evidence>
<organism evidence="18 19">
    <name type="scientific">Serinibacter salmoneus</name>
    <dbReference type="NCBI Taxonomy" id="556530"/>
    <lineage>
        <taxon>Bacteria</taxon>
        <taxon>Bacillati</taxon>
        <taxon>Actinomycetota</taxon>
        <taxon>Actinomycetes</taxon>
        <taxon>Micrococcales</taxon>
        <taxon>Beutenbergiaceae</taxon>
        <taxon>Serinibacter</taxon>
    </lineage>
</organism>
<evidence type="ECO:0000256" key="3">
    <source>
        <dbReference type="ARBA" id="ARBA00022763"/>
    </source>
</evidence>
<evidence type="ECO:0000256" key="13">
    <source>
        <dbReference type="ARBA" id="ARBA00048988"/>
    </source>
</evidence>
<dbReference type="PANTHER" id="PTHR11070">
    <property type="entry name" value="UVRD / RECB / PCRA DNA HELICASE FAMILY MEMBER"/>
    <property type="match status" value="1"/>
</dbReference>